<dbReference type="EMBL" id="AEUD01000003">
    <property type="protein sequence ID" value="EGD56329.1"/>
    <property type="molecule type" value="Genomic_DNA"/>
</dbReference>
<dbReference type="eggNOG" id="COG0394">
    <property type="taxonomic scope" value="Bacteria"/>
</dbReference>
<reference evidence="1 2" key="1">
    <citation type="journal article" date="2011" name="J. Bacteriol.">
        <title>Draft Genome Sequence of Gordonia neofelifaecis NRRL B-59395, a Cholesterol-Degrading Actinomycete.</title>
        <authorList>
            <person name="Ge F."/>
            <person name="Li W."/>
            <person name="Chen G."/>
            <person name="Liu Y."/>
            <person name="Zhang G."/>
            <person name="Yong B."/>
            <person name="Wang Q."/>
            <person name="Wang N."/>
            <person name="Huang Z."/>
            <person name="Li W."/>
            <person name="Wang J."/>
            <person name="Wu C."/>
            <person name="Xie Q."/>
            <person name="Liu G."/>
        </authorList>
    </citation>
    <scope>NUCLEOTIDE SEQUENCE [LARGE SCALE GENOMIC DNA]</scope>
    <source>
        <strain evidence="1 2">NRRL B-59395</strain>
    </source>
</reference>
<dbReference type="STRING" id="644548.SCNU_05746"/>
<evidence type="ECO:0000313" key="2">
    <source>
        <dbReference type="Proteomes" id="UP000035065"/>
    </source>
</evidence>
<proteinExistence type="predicted"/>
<dbReference type="Gene3D" id="3.40.50.2300">
    <property type="match status" value="1"/>
</dbReference>
<protein>
    <submittedName>
        <fullName evidence="1">Putative arsenate reductase</fullName>
    </submittedName>
</protein>
<dbReference type="OrthoDB" id="9799372at2"/>
<comment type="caution">
    <text evidence="1">The sequence shown here is derived from an EMBL/GenBank/DDBJ whole genome shotgun (WGS) entry which is preliminary data.</text>
</comment>
<sequence length="62" mass="6779">MITMGCGDSCPHLFRQELPDWVLDDPVGQAPKRFGPIRDEIKNRVEALVAELTPQPADSGGC</sequence>
<accession>F1YGJ9</accession>
<dbReference type="Proteomes" id="UP000035065">
    <property type="component" value="Unassembled WGS sequence"/>
</dbReference>
<keyword evidence="2" id="KW-1185">Reference proteome</keyword>
<name>F1YGJ9_9ACTN</name>
<organism evidence="1 2">
    <name type="scientific">Gordonia neofelifaecis NRRL B-59395</name>
    <dbReference type="NCBI Taxonomy" id="644548"/>
    <lineage>
        <taxon>Bacteria</taxon>
        <taxon>Bacillati</taxon>
        <taxon>Actinomycetota</taxon>
        <taxon>Actinomycetes</taxon>
        <taxon>Mycobacteriales</taxon>
        <taxon>Gordoniaceae</taxon>
        <taxon>Gordonia</taxon>
    </lineage>
</organism>
<evidence type="ECO:0000313" key="1">
    <source>
        <dbReference type="EMBL" id="EGD56329.1"/>
    </source>
</evidence>
<gene>
    <name evidence="1" type="ORF">SCNU_05746</name>
</gene>
<dbReference type="AlphaFoldDB" id="F1YGJ9"/>